<dbReference type="GeneID" id="62197944"/>
<keyword evidence="2 9" id="KW-0808">Transferase</keyword>
<feature type="region of interest" description="Disordered" evidence="10">
    <location>
        <begin position="40"/>
        <end position="66"/>
    </location>
</feature>
<comment type="cofactor">
    <cofactor evidence="9">
        <name>Mg(2+)</name>
        <dbReference type="ChEBI" id="CHEBI:18420"/>
    </cofactor>
    <text evidence="9">Binds 1 Mg(2+) ion per monomer.</text>
</comment>
<name>A0A875RQJ1_EENNA</name>
<keyword evidence="1 9" id="KW-0963">Cytoplasm</keyword>
<keyword evidence="13" id="KW-1185">Reference proteome</keyword>
<dbReference type="Proteomes" id="UP000662931">
    <property type="component" value="Chromosome 4"/>
</dbReference>
<evidence type="ECO:0000256" key="8">
    <source>
        <dbReference type="ARBA" id="ARBA00048116"/>
    </source>
</evidence>
<dbReference type="GO" id="GO:0005634">
    <property type="term" value="C:nucleus"/>
    <property type="evidence" value="ECO:0007669"/>
    <property type="project" value="UniProtKB-SubCell"/>
</dbReference>
<dbReference type="InterPro" id="IPR000850">
    <property type="entry name" value="Adenylat/UMP-CMP_kin"/>
</dbReference>
<organism evidence="12 13">
    <name type="scientific">Eeniella nana</name>
    <name type="common">Yeast</name>
    <name type="synonym">Brettanomyces nanus</name>
    <dbReference type="NCBI Taxonomy" id="13502"/>
    <lineage>
        <taxon>Eukaryota</taxon>
        <taxon>Fungi</taxon>
        <taxon>Dikarya</taxon>
        <taxon>Ascomycota</taxon>
        <taxon>Saccharomycotina</taxon>
        <taxon>Pichiomycetes</taxon>
        <taxon>Pichiales</taxon>
        <taxon>Pichiaceae</taxon>
        <taxon>Brettanomyces</taxon>
    </lineage>
</organism>
<evidence type="ECO:0000256" key="3">
    <source>
        <dbReference type="ARBA" id="ARBA00022741"/>
    </source>
</evidence>
<dbReference type="GO" id="GO:0006207">
    <property type="term" value="P:'de novo' pyrimidine nucleobase biosynthetic process"/>
    <property type="evidence" value="ECO:0007669"/>
    <property type="project" value="InterPro"/>
</dbReference>
<dbReference type="GO" id="GO:0006221">
    <property type="term" value="P:pyrimidine nucleotide biosynthetic process"/>
    <property type="evidence" value="ECO:0007669"/>
    <property type="project" value="UniProtKB-UniRule"/>
</dbReference>
<dbReference type="Gene3D" id="3.40.50.300">
    <property type="entry name" value="P-loop containing nucleotide triphosphate hydrolases"/>
    <property type="match status" value="1"/>
</dbReference>
<feature type="binding site" evidence="9">
    <location>
        <position position="255"/>
    </location>
    <ligand>
        <name>a ribonucleoside 5'-phosphate</name>
        <dbReference type="ChEBI" id="CHEBI:58043"/>
    </ligand>
</feature>
<comment type="subunit">
    <text evidence="9">Monomer.</text>
</comment>
<feature type="region of interest" description="NMPbind" evidence="9">
    <location>
        <begin position="152"/>
        <end position="182"/>
    </location>
</feature>
<protein>
    <recommendedName>
        <fullName evidence="9">Uridylate kinase</fullName>
        <shortName evidence="9">UK</shortName>
        <ecNumber evidence="9">2.7.4.14</ecNumber>
    </recommendedName>
    <alternativeName>
        <fullName evidence="9">ATP:UMP phosphotransferase</fullName>
    </alternativeName>
    <alternativeName>
        <fullName evidence="9">Deoxycytidylate kinase</fullName>
        <shortName evidence="9">CK</shortName>
        <shortName evidence="9">dCMP kinase</shortName>
    </alternativeName>
    <alternativeName>
        <fullName evidence="9">Uridine monophosphate kinase</fullName>
        <shortName evidence="9">UMP kinase</shortName>
        <shortName evidence="9">UMPK</shortName>
    </alternativeName>
</protein>
<feature type="binding site" evidence="9">
    <location>
        <begin position="180"/>
        <end position="182"/>
    </location>
    <ligand>
        <name>a ribonucleoside 5'-phosphate</name>
        <dbReference type="ChEBI" id="CHEBI:58043"/>
    </ligand>
</feature>
<evidence type="ECO:0000256" key="6">
    <source>
        <dbReference type="ARBA" id="ARBA00022975"/>
    </source>
</evidence>
<feature type="binding site" evidence="9">
    <location>
        <position position="158"/>
    </location>
    <ligand>
        <name>a ribonucleoside 5'-phosphate</name>
        <dbReference type="ChEBI" id="CHEBI:58043"/>
    </ligand>
</feature>
<dbReference type="OrthoDB" id="442176at2759"/>
<dbReference type="AlphaFoldDB" id="A0A875RQJ1"/>
<evidence type="ECO:0000256" key="9">
    <source>
        <dbReference type="HAMAP-Rule" id="MF_03172"/>
    </source>
</evidence>
<feature type="binding site" evidence="9">
    <location>
        <begin position="132"/>
        <end position="137"/>
    </location>
    <ligand>
        <name>ATP</name>
        <dbReference type="ChEBI" id="CHEBI:30616"/>
    </ligand>
</feature>
<evidence type="ECO:0000313" key="13">
    <source>
        <dbReference type="Proteomes" id="UP000662931"/>
    </source>
</evidence>
<evidence type="ECO:0000256" key="5">
    <source>
        <dbReference type="ARBA" id="ARBA00022840"/>
    </source>
</evidence>
<comment type="domain">
    <text evidence="9">Consists of three domains, a large central CORE domain and two small peripheral domains, NMPbind and LID, which undergo movements during catalysis. The LID domain closes over the site of phosphoryl transfer upon ATP binding. Assembling and dissambling the active center during each catalytic cycle provides an effective means to prevent ATP hydrolysis.</text>
</comment>
<dbReference type="SUPFAM" id="SSF52540">
    <property type="entry name" value="P-loop containing nucleoside triphosphate hydrolases"/>
    <property type="match status" value="1"/>
</dbReference>
<evidence type="ECO:0000256" key="1">
    <source>
        <dbReference type="ARBA" id="ARBA00022490"/>
    </source>
</evidence>
<dbReference type="GO" id="GO:0005737">
    <property type="term" value="C:cytoplasm"/>
    <property type="evidence" value="ECO:0007669"/>
    <property type="project" value="UniProtKB-SubCell"/>
</dbReference>
<dbReference type="FunFam" id="3.40.50.300:FF:000315">
    <property type="entry name" value="Adenylate kinase 1"/>
    <property type="match status" value="1"/>
</dbReference>
<dbReference type="Pfam" id="PF00406">
    <property type="entry name" value="ADK"/>
    <property type="match status" value="1"/>
</dbReference>
<dbReference type="GO" id="GO:0009123">
    <property type="term" value="P:nucleoside monophosphate metabolic process"/>
    <property type="evidence" value="ECO:0007669"/>
    <property type="project" value="UniProtKB-ARBA"/>
</dbReference>
<dbReference type="HAMAP" id="MF_03172">
    <property type="entry name" value="Adenylate_kinase_UMP_CMP_kin"/>
    <property type="match status" value="1"/>
</dbReference>
<keyword evidence="11" id="KW-0812">Transmembrane</keyword>
<accession>A0A875RQJ1</accession>
<evidence type="ECO:0000313" key="12">
    <source>
        <dbReference type="EMBL" id="QPG77140.1"/>
    </source>
</evidence>
<feature type="compositionally biased region" description="Low complexity" evidence="10">
    <location>
        <begin position="52"/>
        <end position="61"/>
    </location>
</feature>
<evidence type="ECO:0000256" key="4">
    <source>
        <dbReference type="ARBA" id="ARBA00022777"/>
    </source>
</evidence>
<sequence length="315" mass="35529">MFSQSAWLIAPLKSQMAICTSSRCCRLALSPVAVQHSFRRLYSSPSPPPSPQQQHQHQQQQQKKKRRGNNLLPLLLLGIAAGGLTYYNLKHVSKPPRASVDPIKVRKELESTEKPLFHPGEIDVIFVLGGPGAGKGTQCQKLVDQYHFVHLSAGDLLRAEQKDPDSQYGELIADCIKEGIIVPQEITIALLRKAIVKNYNSTGKTRFLVDGFPRKMDQALSFEDQVAQSKFVLFFECPEDVMLERLLQRGKTSGRSDDNIESIKKRFRTFLETSMPVINYYEKKGKVVKVNCDRPVDEVFDHVVSHLEKEGISKN</sequence>
<gene>
    <name evidence="9 12" type="primary">URA6</name>
    <name evidence="12" type="ORF">FOA43_004544</name>
</gene>
<feature type="binding site" evidence="9">
    <location>
        <position position="294"/>
    </location>
    <ligand>
        <name>ATP</name>
        <dbReference type="ChEBI" id="CHEBI:30616"/>
    </ligand>
</feature>
<dbReference type="PANTHER" id="PTHR23359">
    <property type="entry name" value="NUCLEOTIDE KINASE"/>
    <property type="match status" value="1"/>
</dbReference>
<dbReference type="GO" id="GO:0019205">
    <property type="term" value="F:nucleobase-containing compound kinase activity"/>
    <property type="evidence" value="ECO:0007669"/>
    <property type="project" value="InterPro"/>
</dbReference>
<feature type="binding site" evidence="9">
    <location>
        <position position="266"/>
    </location>
    <ligand>
        <name>a ribonucleoside 5'-phosphate</name>
        <dbReference type="ChEBI" id="CHEBI:58043"/>
    </ligand>
</feature>
<evidence type="ECO:0000256" key="10">
    <source>
        <dbReference type="SAM" id="MobiDB-lite"/>
    </source>
</evidence>
<reference evidence="12" key="1">
    <citation type="submission" date="2020-10" db="EMBL/GenBank/DDBJ databases">
        <authorList>
            <person name="Roach M.J.R."/>
        </authorList>
    </citation>
    <scope>NUCLEOTIDE SEQUENCE</scope>
    <source>
        <strain evidence="12">CBS 1945</strain>
    </source>
</reference>
<keyword evidence="4 9" id="KW-0418">Kinase</keyword>
<proteinExistence type="inferred from homology"/>
<dbReference type="PROSITE" id="PS00113">
    <property type="entry name" value="ADENYLATE_KINASE"/>
    <property type="match status" value="1"/>
</dbReference>
<keyword evidence="11" id="KW-1133">Transmembrane helix</keyword>
<feature type="region of interest" description="LID" evidence="9">
    <location>
        <begin position="248"/>
        <end position="258"/>
    </location>
</feature>
<keyword evidence="3 9" id="KW-0547">Nucleotide-binding</keyword>
<dbReference type="NCBIfam" id="TIGR01359">
    <property type="entry name" value="UMP_CMP_kin_fam"/>
    <property type="match status" value="1"/>
</dbReference>
<evidence type="ECO:0000256" key="2">
    <source>
        <dbReference type="ARBA" id="ARBA00022679"/>
    </source>
</evidence>
<dbReference type="EMBL" id="CP064815">
    <property type="protein sequence ID" value="QPG77140.1"/>
    <property type="molecule type" value="Genomic_DNA"/>
</dbReference>
<dbReference type="PRINTS" id="PR00094">
    <property type="entry name" value="ADENYLTKNASE"/>
</dbReference>
<keyword evidence="11" id="KW-0472">Membrane</keyword>
<comment type="function">
    <text evidence="9">Catalyzes the phosphorylation of pyrimidine nucleoside monophosphates at the expense of ATP. Plays an important role in de novo pyrimidine nucleotide biosynthesis. Has preference for UMP and dUMP as phosphate acceptors, but can also use CMP, dCMP and AMP.</text>
</comment>
<dbReference type="RefSeq" id="XP_038780705.1">
    <property type="nucleotide sequence ID" value="XM_038924777.1"/>
</dbReference>
<dbReference type="GO" id="GO:0016776">
    <property type="term" value="F:phosphotransferase activity, phosphate group as acceptor"/>
    <property type="evidence" value="ECO:0007669"/>
    <property type="project" value="InterPro"/>
</dbReference>
<comment type="similarity">
    <text evidence="9">Belongs to the adenylate kinase family. UMP-CMP kinase subfamily.</text>
</comment>
<dbReference type="InterPro" id="IPR027417">
    <property type="entry name" value="P-loop_NTPase"/>
</dbReference>
<evidence type="ECO:0000256" key="7">
    <source>
        <dbReference type="ARBA" id="ARBA00023242"/>
    </source>
</evidence>
<comment type="subcellular location">
    <subcellularLocation>
        <location evidence="9">Cytoplasm</location>
    </subcellularLocation>
    <subcellularLocation>
        <location evidence="9">Nucleus</location>
    </subcellularLocation>
    <text evidence="9">Predominantly cytoplasmic.</text>
</comment>
<feature type="binding site" evidence="9">
    <location>
        <position position="218"/>
    </location>
    <ligand>
        <name>a ribonucleoside 5'-phosphate</name>
        <dbReference type="ChEBI" id="CHEBI:58043"/>
    </ligand>
</feature>
<dbReference type="GO" id="GO:0005524">
    <property type="term" value="F:ATP binding"/>
    <property type="evidence" value="ECO:0007669"/>
    <property type="project" value="UniProtKB-KW"/>
</dbReference>
<dbReference type="KEGG" id="bnn:FOA43_004544"/>
<keyword evidence="7 9" id="KW-0539">Nucleus</keyword>
<dbReference type="InterPro" id="IPR006266">
    <property type="entry name" value="UMP_CMP_kinase"/>
</dbReference>
<keyword evidence="5 9" id="KW-0067">ATP-binding</keyword>
<keyword evidence="6 9" id="KW-0665">Pyrimidine biosynthesis</keyword>
<comment type="catalytic activity">
    <reaction evidence="8 9">
        <text>UMP + ATP = UDP + ADP</text>
        <dbReference type="Rhea" id="RHEA:24400"/>
        <dbReference type="ChEBI" id="CHEBI:30616"/>
        <dbReference type="ChEBI" id="CHEBI:57865"/>
        <dbReference type="ChEBI" id="CHEBI:58223"/>
        <dbReference type="ChEBI" id="CHEBI:456216"/>
        <dbReference type="EC" id="2.7.4.14"/>
    </reaction>
</comment>
<dbReference type="InterPro" id="IPR033690">
    <property type="entry name" value="Adenylat_kinase_CS"/>
</dbReference>
<feature type="binding site" evidence="9">
    <location>
        <begin position="211"/>
        <end position="214"/>
    </location>
    <ligand>
        <name>a ribonucleoside 5'-phosphate</name>
        <dbReference type="ChEBI" id="CHEBI:58043"/>
    </ligand>
</feature>
<feature type="transmembrane region" description="Helical" evidence="11">
    <location>
        <begin position="71"/>
        <end position="89"/>
    </location>
</feature>
<dbReference type="EC" id="2.7.4.14" evidence="9"/>
<feature type="binding site" evidence="9">
    <location>
        <position position="249"/>
    </location>
    <ligand>
        <name>ATP</name>
        <dbReference type="ChEBI" id="CHEBI:30616"/>
    </ligand>
</feature>
<dbReference type="CDD" id="cd01428">
    <property type="entry name" value="ADK"/>
    <property type="match status" value="1"/>
</dbReference>
<evidence type="ECO:0000256" key="11">
    <source>
        <dbReference type="SAM" id="Phobius"/>
    </source>
</evidence>
<dbReference type="HAMAP" id="MF_00235">
    <property type="entry name" value="Adenylate_kinase_Adk"/>
    <property type="match status" value="1"/>
</dbReference>